<dbReference type="Pfam" id="PF00010">
    <property type="entry name" value="HLH"/>
    <property type="match status" value="1"/>
</dbReference>
<evidence type="ECO:0000313" key="8">
    <source>
        <dbReference type="EMBL" id="KAD5507496.1"/>
    </source>
</evidence>
<evidence type="ECO:0000256" key="2">
    <source>
        <dbReference type="ARBA" id="ARBA00023015"/>
    </source>
</evidence>
<dbReference type="SMART" id="SM00353">
    <property type="entry name" value="HLH"/>
    <property type="match status" value="1"/>
</dbReference>
<dbReference type="GO" id="GO:0046983">
    <property type="term" value="F:protein dimerization activity"/>
    <property type="evidence" value="ECO:0007669"/>
    <property type="project" value="InterPro"/>
</dbReference>
<dbReference type="GO" id="GO:0045893">
    <property type="term" value="P:positive regulation of DNA-templated transcription"/>
    <property type="evidence" value="ECO:0007669"/>
    <property type="project" value="TreeGrafter"/>
</dbReference>
<dbReference type="GO" id="GO:0005634">
    <property type="term" value="C:nucleus"/>
    <property type="evidence" value="ECO:0007669"/>
    <property type="project" value="UniProtKB-SubCell"/>
</dbReference>
<dbReference type="AlphaFoldDB" id="A0A5N6NUY5"/>
<dbReference type="GO" id="GO:0010052">
    <property type="term" value="P:guard cell differentiation"/>
    <property type="evidence" value="ECO:0007669"/>
    <property type="project" value="InterPro"/>
</dbReference>
<keyword evidence="9" id="KW-1185">Reference proteome</keyword>
<comment type="subcellular location">
    <subcellularLocation>
        <location evidence="1">Nucleus</location>
    </subcellularLocation>
</comment>
<evidence type="ECO:0000256" key="4">
    <source>
        <dbReference type="ARBA" id="ARBA00023163"/>
    </source>
</evidence>
<dbReference type="OrthoDB" id="684567at2759"/>
<dbReference type="PANTHER" id="PTHR46684:SF16">
    <property type="entry name" value="TRANSCRIPTION FACTOR BHLH67-LIKE ISOFORM X2"/>
    <property type="match status" value="1"/>
</dbReference>
<accession>A0A5N6NUY5</accession>
<evidence type="ECO:0000256" key="3">
    <source>
        <dbReference type="ARBA" id="ARBA00023125"/>
    </source>
</evidence>
<reference evidence="8 9" key="1">
    <citation type="submission" date="2019-05" db="EMBL/GenBank/DDBJ databases">
        <title>Mikania micrantha, genome provides insights into the molecular mechanism of rapid growth.</title>
        <authorList>
            <person name="Liu B."/>
        </authorList>
    </citation>
    <scope>NUCLEOTIDE SEQUENCE [LARGE SCALE GENOMIC DNA]</scope>
    <source>
        <strain evidence="8">NLD-2019</strain>
        <tissue evidence="8">Leaf</tissue>
    </source>
</reference>
<dbReference type="CDD" id="cd11448">
    <property type="entry name" value="bHLH_AtFAMA_like"/>
    <property type="match status" value="1"/>
</dbReference>
<dbReference type="EMBL" id="SZYD01000008">
    <property type="protein sequence ID" value="KAD5507496.1"/>
    <property type="molecule type" value="Genomic_DNA"/>
</dbReference>
<evidence type="ECO:0000256" key="1">
    <source>
        <dbReference type="ARBA" id="ARBA00004123"/>
    </source>
</evidence>
<keyword evidence="2" id="KW-0805">Transcription regulation</keyword>
<dbReference type="InterPro" id="IPR036638">
    <property type="entry name" value="HLH_DNA-bd_sf"/>
</dbReference>
<dbReference type="Gene3D" id="4.10.280.10">
    <property type="entry name" value="Helix-loop-helix DNA-binding domain"/>
    <property type="match status" value="1"/>
</dbReference>
<dbReference type="PROSITE" id="PS50888">
    <property type="entry name" value="BHLH"/>
    <property type="match status" value="1"/>
</dbReference>
<feature type="region of interest" description="Disordered" evidence="6">
    <location>
        <begin position="277"/>
        <end position="322"/>
    </location>
</feature>
<dbReference type="GO" id="GO:0003700">
    <property type="term" value="F:DNA-binding transcription factor activity"/>
    <property type="evidence" value="ECO:0007669"/>
    <property type="project" value="InterPro"/>
</dbReference>
<keyword evidence="3" id="KW-0238">DNA-binding</keyword>
<keyword evidence="5" id="KW-0539">Nucleus</keyword>
<dbReference type="Proteomes" id="UP000326396">
    <property type="component" value="Linkage Group LG16"/>
</dbReference>
<dbReference type="InterPro" id="IPR011598">
    <property type="entry name" value="bHLH_dom"/>
</dbReference>
<protein>
    <recommendedName>
        <fullName evidence="7">BHLH domain-containing protein</fullName>
    </recommendedName>
</protein>
<evidence type="ECO:0000313" key="9">
    <source>
        <dbReference type="Proteomes" id="UP000326396"/>
    </source>
</evidence>
<evidence type="ECO:0000259" key="7">
    <source>
        <dbReference type="PROSITE" id="PS50888"/>
    </source>
</evidence>
<dbReference type="InterPro" id="IPR044283">
    <property type="entry name" value="FAMA/SPEECHLESS/MUTE-like"/>
</dbReference>
<dbReference type="GO" id="GO:0003677">
    <property type="term" value="F:DNA binding"/>
    <property type="evidence" value="ECO:0007669"/>
    <property type="project" value="UniProtKB-KW"/>
</dbReference>
<gene>
    <name evidence="8" type="ORF">E3N88_15199</name>
</gene>
<name>A0A5N6NUY5_9ASTR</name>
<keyword evidence="4" id="KW-0804">Transcription</keyword>
<evidence type="ECO:0000256" key="6">
    <source>
        <dbReference type="SAM" id="MobiDB-lite"/>
    </source>
</evidence>
<dbReference type="SUPFAM" id="SSF47459">
    <property type="entry name" value="HLH, helix-loop-helix DNA-binding domain"/>
    <property type="match status" value="1"/>
</dbReference>
<feature type="domain" description="BHLH" evidence="7">
    <location>
        <begin position="58"/>
        <end position="109"/>
    </location>
</feature>
<comment type="caution">
    <text evidence="8">The sequence shown here is derived from an EMBL/GenBank/DDBJ whole genome shotgun (WGS) entry which is preliminary data.</text>
</comment>
<evidence type="ECO:0000256" key="5">
    <source>
        <dbReference type="ARBA" id="ARBA00023242"/>
    </source>
</evidence>
<proteinExistence type="predicted"/>
<organism evidence="8 9">
    <name type="scientific">Mikania micrantha</name>
    <name type="common">bitter vine</name>
    <dbReference type="NCBI Taxonomy" id="192012"/>
    <lineage>
        <taxon>Eukaryota</taxon>
        <taxon>Viridiplantae</taxon>
        <taxon>Streptophyta</taxon>
        <taxon>Embryophyta</taxon>
        <taxon>Tracheophyta</taxon>
        <taxon>Spermatophyta</taxon>
        <taxon>Magnoliopsida</taxon>
        <taxon>eudicotyledons</taxon>
        <taxon>Gunneridae</taxon>
        <taxon>Pentapetalae</taxon>
        <taxon>asterids</taxon>
        <taxon>campanulids</taxon>
        <taxon>Asterales</taxon>
        <taxon>Asteraceae</taxon>
        <taxon>Asteroideae</taxon>
        <taxon>Heliantheae alliance</taxon>
        <taxon>Eupatorieae</taxon>
        <taxon>Mikania</taxon>
    </lineage>
</organism>
<sequence length="447" mass="50801">MHVNHQSDTKQSPEYFTGGDMMLESTTAAMPTATVMAVGRRKRRRTKGTCKNKEDLENQRMTHIKVERNRRKQMNEYLAVIRSLMPSSYVQRGDQASIVGGAIRFVKELEQQLQALEVQKRAIMNGHSPQPQPLPFGDFFTFPQYSSHQTSDGAVGSCTITKNRLPAMAEIEVILVESQANIKILSKKRHSQLMKIVVGFQCLWLTILHLNVTTLEEMVLYTISVKIEERCQLSTVDEIADAVNCLLFKIEESLYNMACTMGRGSVLAGGRGIGRGVSQSVGQPSDRGFAQSSSQGGGLARCNDTVMPTPIEGSDDDDDESAFHGAHARRARLPNSKMSTRIIGVILKVMWNGPWDTWRDVPAEDRRRLFERFQSYFKWEDKWNASISRHWEKCIARKSPDLLRRVRNEAKEPARKQGIKVEDDMLVLIDFKPPWIRTDIWKQMIDI</sequence>
<dbReference type="PANTHER" id="PTHR46684">
    <property type="entry name" value="TRANSCRIPTION FACTOR FAMA"/>
    <property type="match status" value="1"/>
</dbReference>